<accession>A0ABT1MGZ7</accession>
<name>A0ABT1MGZ7_9BACT</name>
<protein>
    <submittedName>
        <fullName evidence="3">PorT family protein</fullName>
    </submittedName>
</protein>
<comment type="caution">
    <text evidence="3">The sequence shown here is derived from an EMBL/GenBank/DDBJ whole genome shotgun (WGS) entry which is preliminary data.</text>
</comment>
<evidence type="ECO:0000259" key="2">
    <source>
        <dbReference type="Pfam" id="PF13568"/>
    </source>
</evidence>
<dbReference type="InterPro" id="IPR025665">
    <property type="entry name" value="Beta-barrel_OMP_2"/>
</dbReference>
<reference evidence="3 4" key="1">
    <citation type="submission" date="2022-07" db="EMBL/GenBank/DDBJ databases">
        <title>Fecal culturing of patients with breast cancer.</title>
        <authorList>
            <person name="Teng N.M.Y."/>
            <person name="Kiu R."/>
            <person name="Evans R."/>
            <person name="Baker D.J."/>
            <person name="Zenner C."/>
            <person name="Robinson S.D."/>
            <person name="Hall L.J."/>
        </authorList>
    </citation>
    <scope>NUCLEOTIDE SEQUENCE [LARGE SCALE GENOMIC DNA]</scope>
    <source>
        <strain evidence="3 4">LH1063</strain>
    </source>
</reference>
<proteinExistence type="predicted"/>
<feature type="chain" id="PRO_5047332600" evidence="1">
    <location>
        <begin position="22"/>
        <end position="190"/>
    </location>
</feature>
<gene>
    <name evidence="3" type="ORF">NMU02_07390</name>
</gene>
<organism evidence="3 4">
    <name type="scientific">Coprobacter tertius</name>
    <dbReference type="NCBI Taxonomy" id="2944915"/>
    <lineage>
        <taxon>Bacteria</taxon>
        <taxon>Pseudomonadati</taxon>
        <taxon>Bacteroidota</taxon>
        <taxon>Bacteroidia</taxon>
        <taxon>Bacteroidales</taxon>
        <taxon>Barnesiellaceae</taxon>
        <taxon>Coprobacter</taxon>
    </lineage>
</organism>
<keyword evidence="4" id="KW-1185">Reference proteome</keyword>
<evidence type="ECO:0000256" key="1">
    <source>
        <dbReference type="SAM" id="SignalP"/>
    </source>
</evidence>
<sequence length="190" mass="21435">MKRKFLLLFAVLFLSAAAVSAQENRMYWGPKIGLNIASITKSSFSSWRGGANVGLFAMYRYNDFWGAEVDLMFSQMGANYADGNMRVNYLTLPIMGKVYLYRNLNLQLGPQIGVKVYDNVHVYGEGNNRDTKAFNSFEVGFVVGLGYEFNFGLVTDIRYGIGFTNSLKNSYAMGDNCKNQMFQLSVGWKF</sequence>
<dbReference type="Proteomes" id="UP001205603">
    <property type="component" value="Unassembled WGS sequence"/>
</dbReference>
<evidence type="ECO:0000313" key="3">
    <source>
        <dbReference type="EMBL" id="MCP9611910.1"/>
    </source>
</evidence>
<dbReference type="Gene3D" id="2.40.160.20">
    <property type="match status" value="1"/>
</dbReference>
<feature type="domain" description="Outer membrane protein beta-barrel" evidence="2">
    <location>
        <begin position="21"/>
        <end position="167"/>
    </location>
</feature>
<keyword evidence="1" id="KW-0732">Signal</keyword>
<dbReference type="Pfam" id="PF13568">
    <property type="entry name" value="OMP_b-brl_2"/>
    <property type="match status" value="1"/>
</dbReference>
<dbReference type="SUPFAM" id="SSF56925">
    <property type="entry name" value="OMPA-like"/>
    <property type="match status" value="1"/>
</dbReference>
<evidence type="ECO:0000313" key="4">
    <source>
        <dbReference type="Proteomes" id="UP001205603"/>
    </source>
</evidence>
<dbReference type="InterPro" id="IPR011250">
    <property type="entry name" value="OMP/PagP_B-barrel"/>
</dbReference>
<dbReference type="RefSeq" id="WP_255027031.1">
    <property type="nucleotide sequence ID" value="NZ_JANDHW010000006.1"/>
</dbReference>
<feature type="signal peptide" evidence="1">
    <location>
        <begin position="1"/>
        <end position="21"/>
    </location>
</feature>
<dbReference type="EMBL" id="JANDHW010000006">
    <property type="protein sequence ID" value="MCP9611910.1"/>
    <property type="molecule type" value="Genomic_DNA"/>
</dbReference>